<accession>A0ABV6D7Z7</accession>
<name>A0ABV6D7Z7_9HYPH</name>
<proteinExistence type="predicted"/>
<organism evidence="1 2">
    <name type="scientific">Chelativorans intermedius</name>
    <dbReference type="NCBI Taxonomy" id="515947"/>
    <lineage>
        <taxon>Bacteria</taxon>
        <taxon>Pseudomonadati</taxon>
        <taxon>Pseudomonadota</taxon>
        <taxon>Alphaproteobacteria</taxon>
        <taxon>Hyphomicrobiales</taxon>
        <taxon>Phyllobacteriaceae</taxon>
        <taxon>Chelativorans</taxon>
    </lineage>
</organism>
<gene>
    <name evidence="1" type="ORF">ACFFJ2_10240</name>
</gene>
<evidence type="ECO:0000313" key="1">
    <source>
        <dbReference type="EMBL" id="MFC0208778.1"/>
    </source>
</evidence>
<comment type="caution">
    <text evidence="1">The sequence shown here is derived from an EMBL/GenBank/DDBJ whole genome shotgun (WGS) entry which is preliminary data.</text>
</comment>
<dbReference type="EMBL" id="JBHLXD010000014">
    <property type="protein sequence ID" value="MFC0208778.1"/>
    <property type="molecule type" value="Genomic_DNA"/>
</dbReference>
<protein>
    <submittedName>
        <fullName evidence="1">Uncharacterized protein</fullName>
    </submittedName>
</protein>
<dbReference type="RefSeq" id="WP_261522116.1">
    <property type="nucleotide sequence ID" value="NZ_JAODNW010000022.1"/>
</dbReference>
<dbReference type="Proteomes" id="UP001589755">
    <property type="component" value="Unassembled WGS sequence"/>
</dbReference>
<keyword evidence="2" id="KW-1185">Reference proteome</keyword>
<reference evidence="1 2" key="1">
    <citation type="submission" date="2024-09" db="EMBL/GenBank/DDBJ databases">
        <authorList>
            <person name="Sun Q."/>
            <person name="Mori K."/>
        </authorList>
    </citation>
    <scope>NUCLEOTIDE SEQUENCE [LARGE SCALE GENOMIC DNA]</scope>
    <source>
        <strain evidence="1 2">CCM 8543</strain>
    </source>
</reference>
<evidence type="ECO:0000313" key="2">
    <source>
        <dbReference type="Proteomes" id="UP001589755"/>
    </source>
</evidence>
<sequence length="69" mass="7724">MLEAIFEEEFRGWSNEEARAHAKAAVRLALALQHKRLADFRTAALCAEGTWSVVNMLAIVAGRRGRRVT</sequence>